<gene>
    <name evidence="2" type="ORF">EWV80_12210</name>
</gene>
<organism evidence="2 3">
    <name type="scientific">Microcystis aeruginosa Ma_QC_B_20070730_S2</name>
    <dbReference type="NCBI Taxonomy" id="2486256"/>
    <lineage>
        <taxon>Bacteria</taxon>
        <taxon>Bacillati</taxon>
        <taxon>Cyanobacteriota</taxon>
        <taxon>Cyanophyceae</taxon>
        <taxon>Oscillatoriophycideae</taxon>
        <taxon>Chroococcales</taxon>
        <taxon>Microcystaceae</taxon>
        <taxon>Microcystis</taxon>
    </lineage>
</organism>
<feature type="region of interest" description="Disordered" evidence="1">
    <location>
        <begin position="1"/>
        <end position="41"/>
    </location>
</feature>
<reference evidence="2 3" key="1">
    <citation type="submission" date="2019-01" db="EMBL/GenBank/DDBJ databases">
        <title>Coherence of Microcystis species and biogeography revealed through population genomics.</title>
        <authorList>
            <person name="Perez-Carrascal O.M."/>
            <person name="Terrat Y."/>
            <person name="Giani A."/>
            <person name="Fortin N."/>
            <person name="Tromas N."/>
            <person name="Shapiro B.J."/>
        </authorList>
    </citation>
    <scope>NUCLEOTIDE SEQUENCE [LARGE SCALE GENOMIC DNA]</scope>
    <source>
        <strain evidence="2">Ma_QC_B_20070730_S2</strain>
    </source>
</reference>
<feature type="compositionally biased region" description="Polar residues" evidence="1">
    <location>
        <begin position="1"/>
        <end position="16"/>
    </location>
</feature>
<comment type="caution">
    <text evidence="2">The sequence shown here is derived from an EMBL/GenBank/DDBJ whole genome shotgun (WGS) entry which is preliminary data.</text>
</comment>
<evidence type="ECO:0000313" key="2">
    <source>
        <dbReference type="EMBL" id="TRU23774.1"/>
    </source>
</evidence>
<proteinExistence type="predicted"/>
<sequence length="116" mass="13098">MSFSLRQTQEARNTLSELRAEAEQAQRTRLAQGRTKASKQEGLYKQVTKALKLLSANPRHPGLKTHEFNSLDNPYAPTQKVFEAYAQQNTPGAYRIFWCYGPHSGEITILAITPHP</sequence>
<dbReference type="Proteomes" id="UP000320551">
    <property type="component" value="Unassembled WGS sequence"/>
</dbReference>
<evidence type="ECO:0000313" key="3">
    <source>
        <dbReference type="Proteomes" id="UP000320551"/>
    </source>
</evidence>
<name>A0A552DNI9_MICAE</name>
<evidence type="ECO:0000256" key="1">
    <source>
        <dbReference type="SAM" id="MobiDB-lite"/>
    </source>
</evidence>
<dbReference type="EMBL" id="SFBK01000164">
    <property type="protein sequence ID" value="TRU23774.1"/>
    <property type="molecule type" value="Genomic_DNA"/>
</dbReference>
<accession>A0A552DNI9</accession>
<dbReference type="AlphaFoldDB" id="A0A552DNI9"/>
<protein>
    <submittedName>
        <fullName evidence="2">Uncharacterized protein</fullName>
    </submittedName>
</protein>